<protein>
    <submittedName>
        <fullName evidence="1">Uncharacterized protein</fullName>
    </submittedName>
</protein>
<reference evidence="1 2" key="1">
    <citation type="submission" date="2021-01" db="EMBL/GenBank/DDBJ databases">
        <title>WGS of actinomycetes isolated from Thailand.</title>
        <authorList>
            <person name="Thawai C."/>
        </authorList>
    </citation>
    <scope>NUCLEOTIDE SEQUENCE [LARGE SCALE GENOMIC DNA]</scope>
    <source>
        <strain evidence="1 2">CA3R110</strain>
    </source>
</reference>
<name>A0ABS1Q2N0_9ACTN</name>
<evidence type="ECO:0000313" key="2">
    <source>
        <dbReference type="Proteomes" id="UP000621510"/>
    </source>
</evidence>
<dbReference type="EMBL" id="JAERRG010000023">
    <property type="protein sequence ID" value="MBL1118447.1"/>
    <property type="molecule type" value="Genomic_DNA"/>
</dbReference>
<organism evidence="1 2">
    <name type="scientific">Streptomyces endocoffeicus</name>
    <dbReference type="NCBI Taxonomy" id="2898945"/>
    <lineage>
        <taxon>Bacteria</taxon>
        <taxon>Bacillati</taxon>
        <taxon>Actinomycetota</taxon>
        <taxon>Actinomycetes</taxon>
        <taxon>Kitasatosporales</taxon>
        <taxon>Streptomycetaceae</taxon>
        <taxon>Streptomyces</taxon>
    </lineage>
</organism>
<dbReference type="RefSeq" id="WP_201856270.1">
    <property type="nucleotide sequence ID" value="NZ_JAERRG010000023.1"/>
</dbReference>
<keyword evidence="2" id="KW-1185">Reference proteome</keyword>
<evidence type="ECO:0000313" key="1">
    <source>
        <dbReference type="EMBL" id="MBL1118447.1"/>
    </source>
</evidence>
<proteinExistence type="predicted"/>
<gene>
    <name evidence="1" type="ORF">JK364_39700</name>
</gene>
<sequence>MAQCERAAREREGVIFSLEHTAEYHLAMRLRLRQRQLREQSRSGAPARSAW</sequence>
<dbReference type="Proteomes" id="UP000621510">
    <property type="component" value="Unassembled WGS sequence"/>
</dbReference>
<comment type="caution">
    <text evidence="1">The sequence shown here is derived from an EMBL/GenBank/DDBJ whole genome shotgun (WGS) entry which is preliminary data.</text>
</comment>
<accession>A0ABS1Q2N0</accession>